<evidence type="ECO:0000313" key="5">
    <source>
        <dbReference type="Proteomes" id="UP000535838"/>
    </source>
</evidence>
<keyword evidence="3" id="KW-0732">Signal</keyword>
<dbReference type="InterPro" id="IPR006059">
    <property type="entry name" value="SBP"/>
</dbReference>
<dbReference type="PANTHER" id="PTHR30061:SF50">
    <property type="entry name" value="MALTOSE_MALTODEXTRIN-BINDING PERIPLASMIC PROTEIN"/>
    <property type="match status" value="1"/>
</dbReference>
<dbReference type="GO" id="GO:0055052">
    <property type="term" value="C:ATP-binding cassette (ABC) transporter complex, substrate-binding subunit-containing"/>
    <property type="evidence" value="ECO:0007669"/>
    <property type="project" value="TreeGrafter"/>
</dbReference>
<keyword evidence="2" id="KW-0813">Transport</keyword>
<dbReference type="Pfam" id="PF01547">
    <property type="entry name" value="SBP_bac_1"/>
    <property type="match status" value="1"/>
</dbReference>
<accession>A0A841T310</accession>
<evidence type="ECO:0000256" key="2">
    <source>
        <dbReference type="ARBA" id="ARBA00022448"/>
    </source>
</evidence>
<dbReference type="AlphaFoldDB" id="A0A841T310"/>
<dbReference type="Proteomes" id="UP000535838">
    <property type="component" value="Unassembled WGS sequence"/>
</dbReference>
<dbReference type="GO" id="GO:0042956">
    <property type="term" value="P:maltodextrin transmembrane transport"/>
    <property type="evidence" value="ECO:0007669"/>
    <property type="project" value="TreeGrafter"/>
</dbReference>
<dbReference type="EMBL" id="JACJVQ010000017">
    <property type="protein sequence ID" value="MBB6636267.1"/>
    <property type="molecule type" value="Genomic_DNA"/>
</dbReference>
<dbReference type="SUPFAM" id="SSF53850">
    <property type="entry name" value="Periplasmic binding protein-like II"/>
    <property type="match status" value="1"/>
</dbReference>
<reference evidence="4 5" key="1">
    <citation type="submission" date="2020-08" db="EMBL/GenBank/DDBJ databases">
        <title>Cohnella phylogeny.</title>
        <authorList>
            <person name="Dunlap C."/>
        </authorList>
    </citation>
    <scope>NUCLEOTIDE SEQUENCE [LARGE SCALE GENOMIC DNA]</scope>
    <source>
        <strain evidence="4 5">DSM 25241</strain>
    </source>
</reference>
<dbReference type="PANTHER" id="PTHR30061">
    <property type="entry name" value="MALTOSE-BINDING PERIPLASMIC PROTEIN"/>
    <property type="match status" value="1"/>
</dbReference>
<comment type="similarity">
    <text evidence="1">Belongs to the bacterial solute-binding protein 1 family.</text>
</comment>
<dbReference type="GO" id="GO:1901982">
    <property type="term" value="F:maltose binding"/>
    <property type="evidence" value="ECO:0007669"/>
    <property type="project" value="TreeGrafter"/>
</dbReference>
<dbReference type="RefSeq" id="WP_185121481.1">
    <property type="nucleotide sequence ID" value="NZ_JACJVQ010000017.1"/>
</dbReference>
<dbReference type="Gene3D" id="3.40.190.10">
    <property type="entry name" value="Periplasmic binding protein-like II"/>
    <property type="match status" value="1"/>
</dbReference>
<dbReference type="GO" id="GO:0015768">
    <property type="term" value="P:maltose transport"/>
    <property type="evidence" value="ECO:0007669"/>
    <property type="project" value="TreeGrafter"/>
</dbReference>
<proteinExistence type="inferred from homology"/>
<evidence type="ECO:0000256" key="3">
    <source>
        <dbReference type="ARBA" id="ARBA00022729"/>
    </source>
</evidence>
<keyword evidence="5" id="KW-1185">Reference proteome</keyword>
<evidence type="ECO:0000313" key="4">
    <source>
        <dbReference type="EMBL" id="MBB6636267.1"/>
    </source>
</evidence>
<comment type="caution">
    <text evidence="4">The sequence shown here is derived from an EMBL/GenBank/DDBJ whole genome shotgun (WGS) entry which is preliminary data.</text>
</comment>
<gene>
    <name evidence="4" type="ORF">H7B67_19260</name>
</gene>
<evidence type="ECO:0000256" key="1">
    <source>
        <dbReference type="ARBA" id="ARBA00008520"/>
    </source>
</evidence>
<name>A0A841T310_9BACL</name>
<organism evidence="4 5">
    <name type="scientific">Cohnella thailandensis</name>
    <dbReference type="NCBI Taxonomy" id="557557"/>
    <lineage>
        <taxon>Bacteria</taxon>
        <taxon>Bacillati</taxon>
        <taxon>Bacillota</taxon>
        <taxon>Bacilli</taxon>
        <taxon>Bacillales</taxon>
        <taxon>Paenibacillaceae</taxon>
        <taxon>Cohnella</taxon>
    </lineage>
</organism>
<protein>
    <submittedName>
        <fullName evidence="4">Extracellular solute-binding protein</fullName>
    </submittedName>
</protein>
<sequence length="438" mass="48313">MLVILLLGLMVLFVSPLATSPYSVSIPSAVPEEPDAVPVLTPVDTSADPAELVVSAVIDEKGFELLQKQDEEYRRMHPELTVSWNRIDPAAADTEEERLALADQADILLVPNEWIRRLAVAGKLSPVDAAFVGEALSEQFDALISQMNWNLYLWGVPREFDPYVLVWNRNVLEAVKTETDGMELPLNPEQWQSLPQKLRDAGLVSNWLAIDRQDPFALLAWLGAVTGEREDALFEAGEDLWGDSTLEPALSLLAQEQAGVAWLEPAKDASFWPAFAAGRYAAAIARNSEAERALRELPEASAAALKIDRVSWNSEFVWPGGSSFALASGSANKEAALGWIAEMTSEDNQWENYLATDRLPVYRSLFEGGKGVRPPVSVAVAGRFPNQTTTSMEPEVPSRASLLKSLWEEWLEGGITLPEWRDSWEDSRGLLAEPESDD</sequence>